<dbReference type="AlphaFoldDB" id="A0A1B9NCM7"/>
<evidence type="ECO:0000256" key="3">
    <source>
        <dbReference type="ARBA" id="ARBA00022833"/>
    </source>
</evidence>
<dbReference type="SUPFAM" id="SSF51735">
    <property type="entry name" value="NAD(P)-binding Rossmann-fold domains"/>
    <property type="match status" value="1"/>
</dbReference>
<dbReference type="InterPro" id="IPR011032">
    <property type="entry name" value="GroES-like_sf"/>
</dbReference>
<comment type="similarity">
    <text evidence="5">Belongs to the zinc-containing alcohol dehydrogenase family.</text>
</comment>
<dbReference type="GO" id="GO:0008270">
    <property type="term" value="F:zinc ion binding"/>
    <property type="evidence" value="ECO:0007669"/>
    <property type="project" value="InterPro"/>
</dbReference>
<organism evidence="6 7">
    <name type="scientific">Microbacterium sediminis</name>
    <dbReference type="NCBI Taxonomy" id="904291"/>
    <lineage>
        <taxon>Bacteria</taxon>
        <taxon>Bacillati</taxon>
        <taxon>Actinomycetota</taxon>
        <taxon>Actinomycetes</taxon>
        <taxon>Micrococcales</taxon>
        <taxon>Microbacteriaceae</taxon>
        <taxon>Microbacterium</taxon>
    </lineage>
</organism>
<dbReference type="STRING" id="904291.A7J15_05790"/>
<dbReference type="InterPro" id="IPR020843">
    <property type="entry name" value="ER"/>
</dbReference>
<dbReference type="GO" id="GO:0016491">
    <property type="term" value="F:oxidoreductase activity"/>
    <property type="evidence" value="ECO:0007669"/>
    <property type="project" value="UniProtKB-KW"/>
</dbReference>
<sequence length="346" mass="36555">MSTTPSHTQRWRAKVTSAGVIEILEEEAGELGSREARVAMRLAGVCGSDTHAFHGRHPQMKIPYYPGHEVVGIVEEVGSDVTGLAVGTRVTPEPTLPCGTCKTCRAGHENVCENLEFFGCGFREGGMAQTFTIRADRLRVVPEDLTDDQALLIEPLATPVHAARLAGDIRGKAVLIHGCGTIGLLMLAAARAAGARRIVMSDLLESKREIAARVGADATIDAGSATFVDDAREALGETADVIFDCVSVQSTVSASTAIVAKAGTIVIVGVPSRPVEIDLPTVQDRQIAVLGSATYVLEDYEAAIEIIRSGAVDPAVMLSSRFPYTRTQDAFDLASTGTEIKVVVTA</sequence>
<protein>
    <submittedName>
        <fullName evidence="6">Alcohol dehydrogenase</fullName>
    </submittedName>
</protein>
<dbReference type="Proteomes" id="UP000093355">
    <property type="component" value="Unassembled WGS sequence"/>
</dbReference>
<evidence type="ECO:0000256" key="4">
    <source>
        <dbReference type="ARBA" id="ARBA00023002"/>
    </source>
</evidence>
<reference evidence="6 7" key="1">
    <citation type="submission" date="2016-05" db="EMBL/GenBank/DDBJ databases">
        <authorList>
            <person name="Lavstsen T."/>
            <person name="Jespersen J.S."/>
        </authorList>
    </citation>
    <scope>NUCLEOTIDE SEQUENCE [LARGE SCALE GENOMIC DNA]</scope>
    <source>
        <strain evidence="6 7">YLB-01</strain>
    </source>
</reference>
<keyword evidence="2 5" id="KW-0479">Metal-binding</keyword>
<keyword evidence="4" id="KW-0560">Oxidoreductase</keyword>
<evidence type="ECO:0000256" key="1">
    <source>
        <dbReference type="ARBA" id="ARBA00001947"/>
    </source>
</evidence>
<accession>A0A1B9NCM7</accession>
<dbReference type="PANTHER" id="PTHR43401">
    <property type="entry name" value="L-THREONINE 3-DEHYDROGENASE"/>
    <property type="match status" value="1"/>
</dbReference>
<dbReference type="Pfam" id="PF00107">
    <property type="entry name" value="ADH_zinc_N"/>
    <property type="match status" value="1"/>
</dbReference>
<dbReference type="InterPro" id="IPR013149">
    <property type="entry name" value="ADH-like_C"/>
</dbReference>
<evidence type="ECO:0000256" key="5">
    <source>
        <dbReference type="RuleBase" id="RU361277"/>
    </source>
</evidence>
<dbReference type="EMBL" id="LXMD01000022">
    <property type="protein sequence ID" value="OCG74348.1"/>
    <property type="molecule type" value="Genomic_DNA"/>
</dbReference>
<keyword evidence="7" id="KW-1185">Reference proteome</keyword>
<dbReference type="InterPro" id="IPR036291">
    <property type="entry name" value="NAD(P)-bd_dom_sf"/>
</dbReference>
<gene>
    <name evidence="6" type="ORF">A7J15_05790</name>
</gene>
<keyword evidence="3 5" id="KW-0862">Zinc</keyword>
<evidence type="ECO:0000313" key="7">
    <source>
        <dbReference type="Proteomes" id="UP000093355"/>
    </source>
</evidence>
<dbReference type="Gene3D" id="3.90.180.10">
    <property type="entry name" value="Medium-chain alcohol dehydrogenases, catalytic domain"/>
    <property type="match status" value="1"/>
</dbReference>
<name>A0A1B9NCM7_9MICO</name>
<evidence type="ECO:0000256" key="2">
    <source>
        <dbReference type="ARBA" id="ARBA00022723"/>
    </source>
</evidence>
<dbReference type="Gene3D" id="3.40.50.720">
    <property type="entry name" value="NAD(P)-binding Rossmann-like Domain"/>
    <property type="match status" value="1"/>
</dbReference>
<evidence type="ECO:0000313" key="6">
    <source>
        <dbReference type="EMBL" id="OCG74348.1"/>
    </source>
</evidence>
<dbReference type="SUPFAM" id="SSF50129">
    <property type="entry name" value="GroES-like"/>
    <property type="match status" value="1"/>
</dbReference>
<proteinExistence type="inferred from homology"/>
<dbReference type="InterPro" id="IPR002328">
    <property type="entry name" value="ADH_Zn_CS"/>
</dbReference>
<dbReference type="OrthoDB" id="9797931at2"/>
<dbReference type="RefSeq" id="WP_067025849.1">
    <property type="nucleotide sequence ID" value="NZ_CP038256.1"/>
</dbReference>
<dbReference type="InterPro" id="IPR050129">
    <property type="entry name" value="Zn_alcohol_dh"/>
</dbReference>
<dbReference type="InterPro" id="IPR013154">
    <property type="entry name" value="ADH-like_N"/>
</dbReference>
<dbReference type="Pfam" id="PF08240">
    <property type="entry name" value="ADH_N"/>
    <property type="match status" value="1"/>
</dbReference>
<dbReference type="PANTHER" id="PTHR43401:SF2">
    <property type="entry name" value="L-THREONINE 3-DEHYDROGENASE"/>
    <property type="match status" value="1"/>
</dbReference>
<dbReference type="SMART" id="SM00829">
    <property type="entry name" value="PKS_ER"/>
    <property type="match status" value="1"/>
</dbReference>
<comment type="cofactor">
    <cofactor evidence="1 5">
        <name>Zn(2+)</name>
        <dbReference type="ChEBI" id="CHEBI:29105"/>
    </cofactor>
</comment>
<comment type="caution">
    <text evidence="6">The sequence shown here is derived from an EMBL/GenBank/DDBJ whole genome shotgun (WGS) entry which is preliminary data.</text>
</comment>
<dbReference type="PROSITE" id="PS00059">
    <property type="entry name" value="ADH_ZINC"/>
    <property type="match status" value="1"/>
</dbReference>